<dbReference type="SUPFAM" id="SSF52540">
    <property type="entry name" value="P-loop containing nucleoside triphosphate hydrolases"/>
    <property type="match status" value="1"/>
</dbReference>
<accession>W1P838</accession>
<reference evidence="2" key="1">
    <citation type="journal article" date="2013" name="Science">
        <title>The Amborella genome and the evolution of flowering plants.</title>
        <authorList>
            <consortium name="Amborella Genome Project"/>
        </authorList>
    </citation>
    <scope>NUCLEOTIDE SEQUENCE [LARGE SCALE GENOMIC DNA]</scope>
</reference>
<proteinExistence type="predicted"/>
<dbReference type="GO" id="GO:0140359">
    <property type="term" value="F:ABC-type transporter activity"/>
    <property type="evidence" value="ECO:0007669"/>
    <property type="project" value="InterPro"/>
</dbReference>
<dbReference type="PANTHER" id="PTHR19229">
    <property type="entry name" value="ATP-BINDING CASSETTE TRANSPORTER SUBFAMILY A ABCA"/>
    <property type="match status" value="1"/>
</dbReference>
<dbReference type="HOGENOM" id="CLU_2088098_0_0_1"/>
<evidence type="ECO:0008006" key="3">
    <source>
        <dbReference type="Google" id="ProtNLM"/>
    </source>
</evidence>
<dbReference type="GO" id="GO:0016020">
    <property type="term" value="C:membrane"/>
    <property type="evidence" value="ECO:0007669"/>
    <property type="project" value="InterPro"/>
</dbReference>
<dbReference type="eggNOG" id="KOG0059">
    <property type="taxonomic scope" value="Eukaryota"/>
</dbReference>
<dbReference type="AlphaFoldDB" id="W1P838"/>
<dbReference type="Proteomes" id="UP000017836">
    <property type="component" value="Unassembled WGS sequence"/>
</dbReference>
<dbReference type="InterPro" id="IPR027417">
    <property type="entry name" value="P-loop_NTPase"/>
</dbReference>
<name>W1P838_AMBTC</name>
<gene>
    <name evidence="1" type="ORF">AMTR_s00078p00139590</name>
</gene>
<organism evidence="1 2">
    <name type="scientific">Amborella trichopoda</name>
    <dbReference type="NCBI Taxonomy" id="13333"/>
    <lineage>
        <taxon>Eukaryota</taxon>
        <taxon>Viridiplantae</taxon>
        <taxon>Streptophyta</taxon>
        <taxon>Embryophyta</taxon>
        <taxon>Tracheophyta</taxon>
        <taxon>Spermatophyta</taxon>
        <taxon>Magnoliopsida</taxon>
        <taxon>Amborellales</taxon>
        <taxon>Amborellaceae</taxon>
        <taxon>Amborella</taxon>
    </lineage>
</organism>
<evidence type="ECO:0000313" key="1">
    <source>
        <dbReference type="EMBL" id="ERN03834.1"/>
    </source>
</evidence>
<dbReference type="PANTHER" id="PTHR19229:SF154">
    <property type="entry name" value="ABC TRANSPORTER A FAMILY MEMBER 3-RELATED"/>
    <property type="match status" value="1"/>
</dbReference>
<protein>
    <recommendedName>
        <fullName evidence="3">ATPase AAA-type core domain-containing protein</fullName>
    </recommendedName>
</protein>
<dbReference type="Gene3D" id="3.40.50.300">
    <property type="entry name" value="P-loop containing nucleotide triphosphate hydrolases"/>
    <property type="match status" value="1"/>
</dbReference>
<dbReference type="EMBL" id="KI394330">
    <property type="protein sequence ID" value="ERN03834.1"/>
    <property type="molecule type" value="Genomic_DNA"/>
</dbReference>
<keyword evidence="2" id="KW-1185">Reference proteome</keyword>
<dbReference type="Gramene" id="ERN03834">
    <property type="protein sequence ID" value="ERN03834"/>
    <property type="gene ID" value="AMTR_s00078p00139590"/>
</dbReference>
<evidence type="ECO:0000313" key="2">
    <source>
        <dbReference type="Proteomes" id="UP000017836"/>
    </source>
</evidence>
<dbReference type="InterPro" id="IPR026082">
    <property type="entry name" value="ABCA"/>
</dbReference>
<sequence>MYVPYNSEIFMLQAVDESLKSLNLYNGGFGDKRAGNYSAGMKRRLSDASSLIGNPQVVYLDEPSTGLDPTSRNSLWSVIKSAKQDRAIILTSNIALVPFMIPYFNHIEISIDIEQSF</sequence>